<reference evidence="10" key="2">
    <citation type="submission" date="2025-08" db="UniProtKB">
        <authorList>
            <consortium name="RefSeq"/>
        </authorList>
    </citation>
    <scope>IDENTIFICATION</scope>
    <source>
        <tissue evidence="10">Seedling</tissue>
    </source>
</reference>
<evidence type="ECO:0000256" key="4">
    <source>
        <dbReference type="ARBA" id="ARBA00022631"/>
    </source>
</evidence>
<dbReference type="PANTHER" id="PTHR32494">
    <property type="entry name" value="ALLANTOATE DEIMINASE-RELATED"/>
    <property type="match status" value="1"/>
</dbReference>
<keyword evidence="7" id="KW-0464">Manganese</keyword>
<name>A0ABM4ADG4_ZIZJJ</name>
<protein>
    <submittedName>
        <fullName evidence="10">Allantoate deiminase 1 isoform X1</fullName>
    </submittedName>
</protein>
<evidence type="ECO:0000259" key="8">
    <source>
        <dbReference type="Pfam" id="PF07687"/>
    </source>
</evidence>
<comment type="similarity">
    <text evidence="2">Belongs to the peptidase M20A family.</text>
</comment>
<keyword evidence="4" id="KW-0659">Purine metabolism</keyword>
<evidence type="ECO:0000256" key="1">
    <source>
        <dbReference type="ARBA" id="ARBA00001936"/>
    </source>
</evidence>
<comment type="subunit">
    <text evidence="3">Homodimer.</text>
</comment>
<proteinExistence type="inferred from homology"/>
<dbReference type="Pfam" id="PF07687">
    <property type="entry name" value="M20_dimer"/>
    <property type="match status" value="1"/>
</dbReference>
<sequence>MLAWLIFVAEEGNLHSCTELPLQRNHLPICQFNDVRGRWDPPTHTSTSHLTSTKAITIHEGLAWLLCSLWLLVLEAVHCHCHCQWLSLPEVPSPSLYFTSLLFRLPFCFALSFSLLFQLQLSLPPVSDADGYLERTFLSPASVKAGNLIRQWMEEAGLRTWIDYMGNVHGRVEGRNESAEALLIGSHLDTVVDAGIFDGSLGIISALAALKVLNSNGKLQAVRRPIEVIAFSDEEGVRFQSTFLGSAAVAGILPASALHISDKSGVTVEDVLKDSSLDITEENLLKVKYEPRSVWGYVEVHIEQGPVLEHTGFPLAVVKGIAGQTRLKVTVRGSQGHAGTVPMSMRQDPMPAAAEGIVLLESLCKCPEEFLSYDGHCKSISLKSLSSSLVCTVGEITTWPSASNVIPGQVTFTIDLRTIDDMGREAVIYEFSNRMHQICDQRSVSCTIERKHDANAVLCDTELSMRLKSAAYSAVTRLTGEIQDEVPVLMSGAGHDAMAMSHLTKVGMLFVRCRGGVSHSPEENVLDEDVWTSGLAVLSFIETQL</sequence>
<dbReference type="NCBIfam" id="TIGR01879">
    <property type="entry name" value="hydantase"/>
    <property type="match status" value="1"/>
</dbReference>
<evidence type="ECO:0000313" key="10">
    <source>
        <dbReference type="RefSeq" id="XP_060674776.1"/>
    </source>
</evidence>
<dbReference type="InterPro" id="IPR002933">
    <property type="entry name" value="Peptidase_M20"/>
</dbReference>
<gene>
    <name evidence="10" type="primary">LOC107433468</name>
</gene>
<evidence type="ECO:0000256" key="3">
    <source>
        <dbReference type="ARBA" id="ARBA00011738"/>
    </source>
</evidence>
<dbReference type="InterPro" id="IPR001261">
    <property type="entry name" value="ArgE/DapE_CS"/>
</dbReference>
<dbReference type="Proteomes" id="UP001652623">
    <property type="component" value="Chromosome 1"/>
</dbReference>
<dbReference type="Pfam" id="PF01546">
    <property type="entry name" value="Peptidase_M20"/>
    <property type="match status" value="1"/>
</dbReference>
<dbReference type="PROSITE" id="PS00758">
    <property type="entry name" value="ARGE_DAPE_CPG2_1"/>
    <property type="match status" value="1"/>
</dbReference>
<evidence type="ECO:0000256" key="6">
    <source>
        <dbReference type="ARBA" id="ARBA00022801"/>
    </source>
</evidence>
<keyword evidence="9" id="KW-1185">Reference proteome</keyword>
<evidence type="ECO:0000256" key="5">
    <source>
        <dbReference type="ARBA" id="ARBA00022723"/>
    </source>
</evidence>
<organism evidence="9 10">
    <name type="scientific">Ziziphus jujuba</name>
    <name type="common">Chinese jujube</name>
    <name type="synonym">Ziziphus sativa</name>
    <dbReference type="NCBI Taxonomy" id="326968"/>
    <lineage>
        <taxon>Eukaryota</taxon>
        <taxon>Viridiplantae</taxon>
        <taxon>Streptophyta</taxon>
        <taxon>Embryophyta</taxon>
        <taxon>Tracheophyta</taxon>
        <taxon>Spermatophyta</taxon>
        <taxon>Magnoliopsida</taxon>
        <taxon>eudicotyledons</taxon>
        <taxon>Gunneridae</taxon>
        <taxon>Pentapetalae</taxon>
        <taxon>rosids</taxon>
        <taxon>fabids</taxon>
        <taxon>Rosales</taxon>
        <taxon>Rhamnaceae</taxon>
        <taxon>Paliureae</taxon>
        <taxon>Ziziphus</taxon>
    </lineage>
</organism>
<dbReference type="GeneID" id="107433468"/>
<evidence type="ECO:0000256" key="7">
    <source>
        <dbReference type="ARBA" id="ARBA00023211"/>
    </source>
</evidence>
<dbReference type="SUPFAM" id="SSF55031">
    <property type="entry name" value="Bacterial exopeptidase dimerisation domain"/>
    <property type="match status" value="1"/>
</dbReference>
<dbReference type="InterPro" id="IPR036264">
    <property type="entry name" value="Bact_exopeptidase_dim_dom"/>
</dbReference>
<dbReference type="Gene3D" id="3.30.70.360">
    <property type="match status" value="1"/>
</dbReference>
<accession>A0ABM4ADG4</accession>
<dbReference type="SUPFAM" id="SSF53187">
    <property type="entry name" value="Zn-dependent exopeptidases"/>
    <property type="match status" value="1"/>
</dbReference>
<dbReference type="InterPro" id="IPR010158">
    <property type="entry name" value="Amidase_Cbmase"/>
</dbReference>
<reference evidence="9" key="1">
    <citation type="submission" date="2025-05" db="UniProtKB">
        <authorList>
            <consortium name="RefSeq"/>
        </authorList>
    </citation>
    <scope>NUCLEOTIDE SEQUENCE [LARGE SCALE GENOMIC DNA]</scope>
</reference>
<dbReference type="CDD" id="cd03884">
    <property type="entry name" value="M20_bAS"/>
    <property type="match status" value="1"/>
</dbReference>
<dbReference type="RefSeq" id="XP_060674776.1">
    <property type="nucleotide sequence ID" value="XM_060818793.1"/>
</dbReference>
<evidence type="ECO:0000256" key="2">
    <source>
        <dbReference type="ARBA" id="ARBA00006247"/>
    </source>
</evidence>
<dbReference type="PANTHER" id="PTHR32494:SF19">
    <property type="entry name" value="ALLANTOATE DEIMINASE-RELATED"/>
    <property type="match status" value="1"/>
</dbReference>
<dbReference type="InterPro" id="IPR011650">
    <property type="entry name" value="Peptidase_M20_dimer"/>
</dbReference>
<evidence type="ECO:0000313" key="9">
    <source>
        <dbReference type="Proteomes" id="UP001652623"/>
    </source>
</evidence>
<keyword evidence="5" id="KW-0479">Metal-binding</keyword>
<comment type="cofactor">
    <cofactor evidence="1">
        <name>Mn(2+)</name>
        <dbReference type="ChEBI" id="CHEBI:29035"/>
    </cofactor>
</comment>
<feature type="domain" description="Peptidase M20 dimerisation" evidence="8">
    <location>
        <begin position="323"/>
        <end position="436"/>
    </location>
</feature>
<keyword evidence="6" id="KW-0378">Hydrolase</keyword>
<dbReference type="Gene3D" id="3.40.630.10">
    <property type="entry name" value="Zn peptidases"/>
    <property type="match status" value="1"/>
</dbReference>